<reference evidence="4" key="1">
    <citation type="submission" date="2022-11" db="UniProtKB">
        <authorList>
            <consortium name="WormBaseParasite"/>
        </authorList>
    </citation>
    <scope>IDENTIFICATION</scope>
</reference>
<name>A0A914XVM1_9BILA</name>
<feature type="coiled-coil region" evidence="1">
    <location>
        <begin position="193"/>
        <end position="236"/>
    </location>
</feature>
<keyword evidence="3" id="KW-1185">Reference proteome</keyword>
<feature type="coiled-coil region" evidence="1">
    <location>
        <begin position="94"/>
        <end position="167"/>
    </location>
</feature>
<accession>A0A914XVM1</accession>
<evidence type="ECO:0000313" key="4">
    <source>
        <dbReference type="WBParaSite" id="PSU_v2.g11988.t1"/>
    </source>
</evidence>
<sequence>MTKHFLDSVMDIGKSEELSQSSNGNVVAAQDETESTVSHEIAADESQNKLEVLMKDLDIQTKSFIETITQTTVKHGIRRKPLPFVGYERFQNFAASIDQIIKFYEKENEKLQASIDPLLNAITEMEQTSTKVVIEKEAKIKALEEMIEEMKTSQNLIQQKCKEFEQKEATLNEQLITQNDTNEFQVQMLNLNLEKANDAIHYWKQKFEEANRRSQNTELNGRITQLEAELHSKTEKSFCHKFF</sequence>
<evidence type="ECO:0000256" key="1">
    <source>
        <dbReference type="SAM" id="Coils"/>
    </source>
</evidence>
<evidence type="ECO:0000313" key="3">
    <source>
        <dbReference type="Proteomes" id="UP000887577"/>
    </source>
</evidence>
<protein>
    <submittedName>
        <fullName evidence="4">Uncharacterized protein</fullName>
    </submittedName>
</protein>
<dbReference type="AlphaFoldDB" id="A0A914XVM1"/>
<keyword evidence="1" id="KW-0175">Coiled coil</keyword>
<dbReference type="Proteomes" id="UP000887577">
    <property type="component" value="Unplaced"/>
</dbReference>
<proteinExistence type="predicted"/>
<evidence type="ECO:0000256" key="2">
    <source>
        <dbReference type="SAM" id="MobiDB-lite"/>
    </source>
</evidence>
<organism evidence="3 4">
    <name type="scientific">Panagrolaimus superbus</name>
    <dbReference type="NCBI Taxonomy" id="310955"/>
    <lineage>
        <taxon>Eukaryota</taxon>
        <taxon>Metazoa</taxon>
        <taxon>Ecdysozoa</taxon>
        <taxon>Nematoda</taxon>
        <taxon>Chromadorea</taxon>
        <taxon>Rhabditida</taxon>
        <taxon>Tylenchina</taxon>
        <taxon>Panagrolaimomorpha</taxon>
        <taxon>Panagrolaimoidea</taxon>
        <taxon>Panagrolaimidae</taxon>
        <taxon>Panagrolaimus</taxon>
    </lineage>
</organism>
<feature type="region of interest" description="Disordered" evidence="2">
    <location>
        <begin position="17"/>
        <end position="40"/>
    </location>
</feature>
<dbReference type="WBParaSite" id="PSU_v2.g11988.t1">
    <property type="protein sequence ID" value="PSU_v2.g11988.t1"/>
    <property type="gene ID" value="PSU_v2.g11988"/>
</dbReference>